<dbReference type="RefSeq" id="WP_084081760.1">
    <property type="nucleotide sequence ID" value="NZ_FRBW01000001.1"/>
</dbReference>
<evidence type="ECO:0000259" key="2">
    <source>
        <dbReference type="Pfam" id="PF05876"/>
    </source>
</evidence>
<feature type="region of interest" description="Disordered" evidence="1">
    <location>
        <begin position="607"/>
        <end position="638"/>
    </location>
</feature>
<evidence type="ECO:0000256" key="1">
    <source>
        <dbReference type="SAM" id="MobiDB-lite"/>
    </source>
</evidence>
<dbReference type="GO" id="GO:0016887">
    <property type="term" value="F:ATP hydrolysis activity"/>
    <property type="evidence" value="ECO:0007669"/>
    <property type="project" value="InterPro"/>
</dbReference>
<accession>A0A1M7D8E3</accession>
<dbReference type="Pfam" id="PF05876">
    <property type="entry name" value="GpA_ATPase"/>
    <property type="match status" value="1"/>
</dbReference>
<evidence type="ECO:0000313" key="5">
    <source>
        <dbReference type="Proteomes" id="UP000186002"/>
    </source>
</evidence>
<sequence length="651" mass="73195">MTCLVVETANPERLALEAMAEAWRPPPKVDYLKWAEANIVLSERESPYPGPYNRDLFGYFDEILRAFSPEDPCRIITLKKSAQLGGTVLANIFCCGSLAMVPGDFLYVHPTEGNAQRWSKQKLAPMLKNTVSLQALFPQKSRDGGDSILYKERIDGRGAIQISGANSPASLSMVTMKNQVQDDLAKWETNSAGDPEAQADSRSQAYEFAKIVKISTPLVAPGCRISKNFDDGSQELPFVPCPHCGHMQVLEWENMLAHLDEDYPERAHFTCTDPECGGVIEEHHRPKMLKQLDWRVQNPKAKRQHRSFWIWSAYSVLQTFERIARAWLKAKGDPASEQTFINDVVGQAYEAAGESPPWEELRDRAEGSDYGRGQIPAGAVILTLGIDVQADRCEWHLVGWDQDLRRYVVDYGVVPGYIGERETHKGLDALVDQTWVNAYGHRLAPDMTAIDGNAYTAEVWGWVKRHAKHRVIMVRGARSETAPRLQLVKQEVDEKTGKPKRYSKRFYNFNSSVMKLGFYKNLRKQDASEPGYVSFPRGLDDEYFRGLTAERRVSDKNRDGFEVWRWKKDPKQANEPLDTMNQAEAAATRFGIRSLLPSIWERLAAERQTKSVNAPDTEEGTPGEAASKAAVPPIKKSASSAFARLAKTLNG</sequence>
<dbReference type="InterPro" id="IPR046453">
    <property type="entry name" value="GpA_ATPase"/>
</dbReference>
<feature type="domain" description="Terminase large subunit GpA endonuclease" evidence="3">
    <location>
        <begin position="305"/>
        <end position="593"/>
    </location>
</feature>
<keyword evidence="5" id="KW-1185">Reference proteome</keyword>
<feature type="domain" description="Phage terminase large subunit GpA ATPase" evidence="2">
    <location>
        <begin position="47"/>
        <end position="294"/>
    </location>
</feature>
<dbReference type="EMBL" id="FRBW01000001">
    <property type="protein sequence ID" value="SHL75766.1"/>
    <property type="molecule type" value="Genomic_DNA"/>
</dbReference>
<gene>
    <name evidence="4" type="ORF">SAMN05444272_1404</name>
</gene>
<dbReference type="AlphaFoldDB" id="A0A1M7D8E3"/>
<protein>
    <submittedName>
        <fullName evidence="4">Phage terminase, large subunit GpA</fullName>
    </submittedName>
</protein>
<dbReference type="GO" id="GO:0004519">
    <property type="term" value="F:endonuclease activity"/>
    <property type="evidence" value="ECO:0007669"/>
    <property type="project" value="InterPro"/>
</dbReference>
<reference evidence="4 5" key="1">
    <citation type="submission" date="2016-11" db="EMBL/GenBank/DDBJ databases">
        <authorList>
            <person name="Jaros S."/>
            <person name="Januszkiewicz K."/>
            <person name="Wedrychowicz H."/>
        </authorList>
    </citation>
    <scope>NUCLEOTIDE SEQUENCE [LARGE SCALE GENOMIC DNA]</scope>
    <source>
        <strain evidence="4 5">DSM 22153</strain>
    </source>
</reference>
<dbReference type="Proteomes" id="UP000186002">
    <property type="component" value="Unassembled WGS sequence"/>
</dbReference>
<organism evidence="4 5">
    <name type="scientific">Roseibium suaedae</name>
    <dbReference type="NCBI Taxonomy" id="735517"/>
    <lineage>
        <taxon>Bacteria</taxon>
        <taxon>Pseudomonadati</taxon>
        <taxon>Pseudomonadota</taxon>
        <taxon>Alphaproteobacteria</taxon>
        <taxon>Hyphomicrobiales</taxon>
        <taxon>Stappiaceae</taxon>
        <taxon>Roseibium</taxon>
    </lineage>
</organism>
<dbReference type="STRING" id="735517.SAMN05444272_1404"/>
<proteinExistence type="predicted"/>
<evidence type="ECO:0000313" key="4">
    <source>
        <dbReference type="EMBL" id="SHL75766.1"/>
    </source>
</evidence>
<name>A0A1M7D8E3_9HYPH</name>
<dbReference type="Pfam" id="PF20454">
    <property type="entry name" value="GpA_nuclease"/>
    <property type="match status" value="1"/>
</dbReference>
<evidence type="ECO:0000259" key="3">
    <source>
        <dbReference type="Pfam" id="PF20454"/>
    </source>
</evidence>
<dbReference type="InterPro" id="IPR046454">
    <property type="entry name" value="GpA_endonuclease"/>
</dbReference>
<dbReference type="OrthoDB" id="5181253at2"/>